<protein>
    <submittedName>
        <fullName evidence="2">Uncharacterized protein</fullName>
    </submittedName>
</protein>
<evidence type="ECO:0000313" key="2">
    <source>
        <dbReference type="EMBL" id="KPQ16196.1"/>
    </source>
</evidence>
<evidence type="ECO:0000313" key="3">
    <source>
        <dbReference type="Proteomes" id="UP000050421"/>
    </source>
</evidence>
<dbReference type="AlphaFoldDB" id="A0A0P8AE57"/>
<sequence length="45" mass="5134">MGVIKNPSRFHKPQRINSPASGEAGQGNRSKKVARPEENDFRYFM</sequence>
<comment type="caution">
    <text evidence="2">The sequence shown here is derived from an EMBL/GenBank/DDBJ whole genome shotgun (WGS) entry which is preliminary data.</text>
</comment>
<proteinExistence type="predicted"/>
<feature type="region of interest" description="Disordered" evidence="1">
    <location>
        <begin position="1"/>
        <end position="45"/>
    </location>
</feature>
<feature type="compositionally biased region" description="Basic and acidic residues" evidence="1">
    <location>
        <begin position="34"/>
        <end position="45"/>
    </location>
</feature>
<dbReference type="PATRIC" id="fig|1305737.6.peg.2277"/>
<gene>
    <name evidence="2" type="ORF">HLUCCX10_08145</name>
</gene>
<dbReference type="EMBL" id="LJXT01000042">
    <property type="protein sequence ID" value="KPQ16196.1"/>
    <property type="molecule type" value="Genomic_DNA"/>
</dbReference>
<reference evidence="2 3" key="1">
    <citation type="submission" date="2015-09" db="EMBL/GenBank/DDBJ databases">
        <title>Identification and resolution of microdiversity through metagenomic sequencing of parallel consortia.</title>
        <authorList>
            <person name="Nelson W.C."/>
            <person name="Romine M.F."/>
            <person name="Lindemann S.R."/>
        </authorList>
    </citation>
    <scope>NUCLEOTIDE SEQUENCE [LARGE SCALE GENOMIC DNA]</scope>
    <source>
        <strain evidence="2">HL-49</strain>
    </source>
</reference>
<name>A0A0P8AE57_9BACT</name>
<accession>A0A0P8AE57</accession>
<organism evidence="2 3">
    <name type="scientific">Algoriphagus marincola HL-49</name>
    <dbReference type="NCBI Taxonomy" id="1305737"/>
    <lineage>
        <taxon>Bacteria</taxon>
        <taxon>Pseudomonadati</taxon>
        <taxon>Bacteroidota</taxon>
        <taxon>Cytophagia</taxon>
        <taxon>Cytophagales</taxon>
        <taxon>Cyclobacteriaceae</taxon>
        <taxon>Algoriphagus</taxon>
    </lineage>
</organism>
<evidence type="ECO:0000256" key="1">
    <source>
        <dbReference type="SAM" id="MobiDB-lite"/>
    </source>
</evidence>
<dbReference type="Proteomes" id="UP000050421">
    <property type="component" value="Unassembled WGS sequence"/>
</dbReference>